<feature type="region of interest" description="Disordered" evidence="1">
    <location>
        <begin position="131"/>
        <end position="190"/>
    </location>
</feature>
<sequence>MAAAAADLAAASSRLGAAAAGADAEGAGVMAAVGGDAPLSTTRRRRCTTRPCRGGGEGRLPGGVADGQSGRGGLGEWQAAAAAEPAPAVAGGRRGGGGAYRIRRRRCRVSENLGAAKRRHARDFGHAERIARHNRQHHNPGRATTGASGAAAPPRPPCPQQPRTRGGALPPPGPTSHAVTPPPPRLYRVPGRYTPAAAATAASAPISASPRPMAGAQAAAGTTGGGGARQRPVGKGGQAEGGGYRRCGSDEAPPEAVNGRGEARADRGGGRWGGVTCTAGAV</sequence>
<gene>
    <name evidence="2" type="ORF">BU14_0113s0013</name>
</gene>
<keyword evidence="3" id="KW-1185">Reference proteome</keyword>
<feature type="compositionally biased region" description="Low complexity" evidence="1">
    <location>
        <begin position="141"/>
        <end position="152"/>
    </location>
</feature>
<feature type="compositionally biased region" description="Low complexity" evidence="1">
    <location>
        <begin position="203"/>
        <end position="221"/>
    </location>
</feature>
<dbReference type="Proteomes" id="UP000218209">
    <property type="component" value="Unassembled WGS sequence"/>
</dbReference>
<organism evidence="2 3">
    <name type="scientific">Porphyra umbilicalis</name>
    <name type="common">Purple laver</name>
    <name type="synonym">Red alga</name>
    <dbReference type="NCBI Taxonomy" id="2786"/>
    <lineage>
        <taxon>Eukaryota</taxon>
        <taxon>Rhodophyta</taxon>
        <taxon>Bangiophyceae</taxon>
        <taxon>Bangiales</taxon>
        <taxon>Bangiaceae</taxon>
        <taxon>Porphyra</taxon>
    </lineage>
</organism>
<feature type="compositionally biased region" description="Gly residues" evidence="1">
    <location>
        <begin position="222"/>
        <end position="245"/>
    </location>
</feature>
<dbReference type="AlphaFoldDB" id="A0A1X6PBH2"/>
<feature type="compositionally biased region" description="Gly residues" evidence="1">
    <location>
        <begin position="53"/>
        <end position="71"/>
    </location>
</feature>
<feature type="region of interest" description="Disordered" evidence="1">
    <location>
        <begin position="41"/>
        <end position="71"/>
    </location>
</feature>
<name>A0A1X6PBH2_PORUM</name>
<evidence type="ECO:0000313" key="2">
    <source>
        <dbReference type="EMBL" id="OSX78269.1"/>
    </source>
</evidence>
<reference evidence="2 3" key="1">
    <citation type="submission" date="2017-03" db="EMBL/GenBank/DDBJ databases">
        <title>WGS assembly of Porphyra umbilicalis.</title>
        <authorList>
            <person name="Brawley S.H."/>
            <person name="Blouin N.A."/>
            <person name="Ficko-Blean E."/>
            <person name="Wheeler G.L."/>
            <person name="Lohr M."/>
            <person name="Goodson H.V."/>
            <person name="Jenkins J.W."/>
            <person name="Blaby-Haas C.E."/>
            <person name="Helliwell K.E."/>
            <person name="Chan C."/>
            <person name="Marriage T."/>
            <person name="Bhattacharya D."/>
            <person name="Klein A.S."/>
            <person name="Badis Y."/>
            <person name="Brodie J."/>
            <person name="Cao Y."/>
            <person name="Collen J."/>
            <person name="Dittami S.M."/>
            <person name="Gachon C.M."/>
            <person name="Green B.R."/>
            <person name="Karpowicz S."/>
            <person name="Kim J.W."/>
            <person name="Kudahl U."/>
            <person name="Lin S."/>
            <person name="Michel G."/>
            <person name="Mittag M."/>
            <person name="Olson B.J."/>
            <person name="Pangilinan J."/>
            <person name="Peng Y."/>
            <person name="Qiu H."/>
            <person name="Shu S."/>
            <person name="Singer J.T."/>
            <person name="Smith A.G."/>
            <person name="Sprecher B.N."/>
            <person name="Wagner V."/>
            <person name="Wang W."/>
            <person name="Wang Z.-Y."/>
            <person name="Yan J."/>
            <person name="Yarish C."/>
            <person name="Zoeuner-Riek S."/>
            <person name="Zhuang Y."/>
            <person name="Zou Y."/>
            <person name="Lindquist E.A."/>
            <person name="Grimwood J."/>
            <person name="Barry K."/>
            <person name="Rokhsar D.S."/>
            <person name="Schmutz J."/>
            <person name="Stiller J.W."/>
            <person name="Grossman A.R."/>
            <person name="Prochnik S.E."/>
        </authorList>
    </citation>
    <scope>NUCLEOTIDE SEQUENCE [LARGE SCALE GENOMIC DNA]</scope>
    <source>
        <strain evidence="2">4086291</strain>
    </source>
</reference>
<evidence type="ECO:0000313" key="3">
    <source>
        <dbReference type="Proteomes" id="UP000218209"/>
    </source>
</evidence>
<feature type="region of interest" description="Disordered" evidence="1">
    <location>
        <begin position="203"/>
        <end position="282"/>
    </location>
</feature>
<feature type="compositionally biased region" description="Pro residues" evidence="1">
    <location>
        <begin position="169"/>
        <end position="185"/>
    </location>
</feature>
<evidence type="ECO:0000256" key="1">
    <source>
        <dbReference type="SAM" id="MobiDB-lite"/>
    </source>
</evidence>
<dbReference type="EMBL" id="KV918816">
    <property type="protein sequence ID" value="OSX78269.1"/>
    <property type="molecule type" value="Genomic_DNA"/>
</dbReference>
<protein>
    <submittedName>
        <fullName evidence="2">Uncharacterized protein</fullName>
    </submittedName>
</protein>
<proteinExistence type="predicted"/>
<accession>A0A1X6PBH2</accession>